<comment type="caution">
    <text evidence="1">The sequence shown here is derived from an EMBL/GenBank/DDBJ whole genome shotgun (WGS) entry which is preliminary data.</text>
</comment>
<name>A0ACB9CPH6_ARCLA</name>
<dbReference type="EMBL" id="CM042050">
    <property type="protein sequence ID" value="KAI3736123.1"/>
    <property type="molecule type" value="Genomic_DNA"/>
</dbReference>
<protein>
    <submittedName>
        <fullName evidence="1">Uncharacterized protein</fullName>
    </submittedName>
</protein>
<reference evidence="2" key="1">
    <citation type="journal article" date="2022" name="Mol. Ecol. Resour.">
        <title>The genomes of chicory, endive, great burdock and yacon provide insights into Asteraceae palaeo-polyploidization history and plant inulin production.</title>
        <authorList>
            <person name="Fan W."/>
            <person name="Wang S."/>
            <person name="Wang H."/>
            <person name="Wang A."/>
            <person name="Jiang F."/>
            <person name="Liu H."/>
            <person name="Zhao H."/>
            <person name="Xu D."/>
            <person name="Zhang Y."/>
        </authorList>
    </citation>
    <scope>NUCLEOTIDE SEQUENCE [LARGE SCALE GENOMIC DNA]</scope>
    <source>
        <strain evidence="2">cv. Niubang</strain>
    </source>
</reference>
<gene>
    <name evidence="1" type="ORF">L6452_15657</name>
</gene>
<proteinExistence type="predicted"/>
<dbReference type="Proteomes" id="UP001055879">
    <property type="component" value="Linkage Group LG04"/>
</dbReference>
<evidence type="ECO:0000313" key="2">
    <source>
        <dbReference type="Proteomes" id="UP001055879"/>
    </source>
</evidence>
<evidence type="ECO:0000313" key="1">
    <source>
        <dbReference type="EMBL" id="KAI3736123.1"/>
    </source>
</evidence>
<accession>A0ACB9CPH6</accession>
<organism evidence="1 2">
    <name type="scientific">Arctium lappa</name>
    <name type="common">Greater burdock</name>
    <name type="synonym">Lappa major</name>
    <dbReference type="NCBI Taxonomy" id="4217"/>
    <lineage>
        <taxon>Eukaryota</taxon>
        <taxon>Viridiplantae</taxon>
        <taxon>Streptophyta</taxon>
        <taxon>Embryophyta</taxon>
        <taxon>Tracheophyta</taxon>
        <taxon>Spermatophyta</taxon>
        <taxon>Magnoliopsida</taxon>
        <taxon>eudicotyledons</taxon>
        <taxon>Gunneridae</taxon>
        <taxon>Pentapetalae</taxon>
        <taxon>asterids</taxon>
        <taxon>campanulids</taxon>
        <taxon>Asterales</taxon>
        <taxon>Asteraceae</taxon>
        <taxon>Carduoideae</taxon>
        <taxon>Cardueae</taxon>
        <taxon>Arctiinae</taxon>
        <taxon>Arctium</taxon>
    </lineage>
</organism>
<keyword evidence="2" id="KW-1185">Reference proteome</keyword>
<reference evidence="1 2" key="2">
    <citation type="journal article" date="2022" name="Mol. Ecol. Resour.">
        <title>The genomes of chicory, endive, great burdock and yacon provide insights into Asteraceae paleo-polyploidization history and plant inulin production.</title>
        <authorList>
            <person name="Fan W."/>
            <person name="Wang S."/>
            <person name="Wang H."/>
            <person name="Wang A."/>
            <person name="Jiang F."/>
            <person name="Liu H."/>
            <person name="Zhao H."/>
            <person name="Xu D."/>
            <person name="Zhang Y."/>
        </authorList>
    </citation>
    <scope>NUCLEOTIDE SEQUENCE [LARGE SCALE GENOMIC DNA]</scope>
    <source>
        <strain evidence="2">cv. Niubang</strain>
    </source>
</reference>
<sequence length="403" mass="47594">MHKRVCLQAYQLELPPELSRIHNTFHICYLRKCLVEEESVIPHSELTVDEGNRCIEEPDAILVRNTKKLCHKEVTMVKVQWKHHRGANVTWEAEEDMKRRYPHLFVIVLSKFRIEIRSLDRFLCRSDRIFIRYLNNSQDLPRTRKIYQRTRRLRRFRRNFEEFAEYQSVANCSEIKKLIEKLSELSMSALKDQNTKSEFEMKIDLLIKERDSYSSEIKELEYIVSKVVVNEHTTPESKIHTPRNSSVGSNKPTSSSLQKTVSSKRPVCSFDQIRTTNIVYDQNVDGSDDEKNDEKNEEKKGKKEEKKSNKSFVHASKAKKNNVQKGKPDLSYSRDQLIRLSRKRYCSYCRTYDFVHKASDHFWYGSYSITPIRTATNKHGPKYRWVPKSKDDFVLQAPQVMGE</sequence>